<evidence type="ECO:0000259" key="1">
    <source>
        <dbReference type="Pfam" id="PF11716"/>
    </source>
</evidence>
<dbReference type="Proteomes" id="UP001209083">
    <property type="component" value="Chromosome"/>
</dbReference>
<evidence type="ECO:0000313" key="3">
    <source>
        <dbReference type="Proteomes" id="UP001209083"/>
    </source>
</evidence>
<dbReference type="NCBIfam" id="TIGR03083">
    <property type="entry name" value="maleylpyruvate isomerase family mycothiol-dependent enzyme"/>
    <property type="match status" value="1"/>
</dbReference>
<gene>
    <name evidence="2" type="ORF">LWF01_14950</name>
</gene>
<protein>
    <submittedName>
        <fullName evidence="2">Maleylpyruvate isomerase family mycothiol-dependent enzyme</fullName>
    </submittedName>
</protein>
<dbReference type="Gene3D" id="1.20.120.450">
    <property type="entry name" value="dinb family like domain"/>
    <property type="match status" value="1"/>
</dbReference>
<evidence type="ECO:0000313" key="2">
    <source>
        <dbReference type="EMBL" id="WGW11374.1"/>
    </source>
</evidence>
<dbReference type="InterPro" id="IPR017517">
    <property type="entry name" value="Maleyloyr_isom"/>
</dbReference>
<dbReference type="GO" id="GO:0016853">
    <property type="term" value="F:isomerase activity"/>
    <property type="evidence" value="ECO:0007669"/>
    <property type="project" value="UniProtKB-KW"/>
</dbReference>
<organism evidence="2 3">
    <name type="scientific">Saxibacter everestensis</name>
    <dbReference type="NCBI Taxonomy" id="2909229"/>
    <lineage>
        <taxon>Bacteria</taxon>
        <taxon>Bacillati</taxon>
        <taxon>Actinomycetota</taxon>
        <taxon>Actinomycetes</taxon>
        <taxon>Micrococcales</taxon>
        <taxon>Brevibacteriaceae</taxon>
        <taxon>Saxibacter</taxon>
    </lineage>
</organism>
<dbReference type="InterPro" id="IPR024344">
    <property type="entry name" value="MDMPI_metal-binding"/>
</dbReference>
<feature type="domain" description="Mycothiol-dependent maleylpyruvate isomerase metal-binding" evidence="1">
    <location>
        <begin position="14"/>
        <end position="101"/>
    </location>
</feature>
<dbReference type="EMBL" id="CP090958">
    <property type="protein sequence ID" value="WGW11374.1"/>
    <property type="molecule type" value="Genomic_DNA"/>
</dbReference>
<sequence length="214" mass="23360">MTPRPSSTIWPVVHDERRALIQDLDALQPQQWQTASLCPDWDVHDVLAHLVDTAKATRLGFVRRMVAAGFDFDRDNAAGVARERAEDPGRTLAEFRAVLTRTSSPPAPLATRLVEAFVHGEDIRRPIGISRDYPTAHVATALRYQLKTTVKIGGGKEYAEGWRLVASDVAFEHGAGQEVRGPAIVLLLAVSGRPVEVGELTGPGAVPFAQRIRS</sequence>
<dbReference type="InterPro" id="IPR034660">
    <property type="entry name" value="DinB/YfiT-like"/>
</dbReference>
<keyword evidence="3" id="KW-1185">Reference proteome</keyword>
<accession>A0ABY8QQV7</accession>
<dbReference type="Pfam" id="PF11716">
    <property type="entry name" value="MDMPI_N"/>
    <property type="match status" value="1"/>
</dbReference>
<proteinExistence type="predicted"/>
<name>A0ABY8QQV7_9MICO</name>
<keyword evidence="2" id="KW-0413">Isomerase</keyword>
<dbReference type="SUPFAM" id="SSF109854">
    <property type="entry name" value="DinB/YfiT-like putative metalloenzymes"/>
    <property type="match status" value="1"/>
</dbReference>
<dbReference type="RefSeq" id="WP_349638162.1">
    <property type="nucleotide sequence ID" value="NZ_CP090958.1"/>
</dbReference>
<reference evidence="2 3" key="1">
    <citation type="submission" date="2023-05" db="EMBL/GenBank/DDBJ databases">
        <title>Lithophilousrod everest ZFBP1038 complete genpme.</title>
        <authorList>
            <person name="Tian M."/>
        </authorList>
    </citation>
    <scope>NUCLEOTIDE SEQUENCE [LARGE SCALE GENOMIC DNA]</scope>
    <source>
        <strain evidence="2 3">ZFBP1038</strain>
    </source>
</reference>